<accession>A0A822Y3E0</accession>
<evidence type="ECO:0000313" key="2">
    <source>
        <dbReference type="Proteomes" id="UP000607653"/>
    </source>
</evidence>
<sequence length="180" mass="20608">MEVRLYQAYNTNYRFSASMIYRPTATEPPYSRTTQRRKLCASIGMPGFRQELLLSVFKSKYWPKQQASVHGRKTQALVFNLNKSGEEWEVVEPKHEYPPPELDGESNTTAEGWMKLGATKENCEGKRGLVEVVECLAEEAIVGNDEGREPKDYSRRAQIFDKSSRVFTALKQRDTHSHAS</sequence>
<reference evidence="1 2" key="1">
    <citation type="journal article" date="2020" name="Mol. Biol. Evol.">
        <title>Distinct Expression and Methylation Patterns for Genes with Different Fates following a Single Whole-Genome Duplication in Flowering Plants.</title>
        <authorList>
            <person name="Shi T."/>
            <person name="Rahmani R.S."/>
            <person name="Gugger P.F."/>
            <person name="Wang M."/>
            <person name="Li H."/>
            <person name="Zhang Y."/>
            <person name="Li Z."/>
            <person name="Wang Q."/>
            <person name="Van de Peer Y."/>
            <person name="Marchal K."/>
            <person name="Chen J."/>
        </authorList>
    </citation>
    <scope>NUCLEOTIDE SEQUENCE [LARGE SCALE GENOMIC DNA]</scope>
    <source>
        <tissue evidence="1">Leaf</tissue>
    </source>
</reference>
<comment type="caution">
    <text evidence="1">The sequence shown here is derived from an EMBL/GenBank/DDBJ whole genome shotgun (WGS) entry which is preliminary data.</text>
</comment>
<dbReference type="PANTHER" id="PTHR37758:SF1">
    <property type="entry name" value="OS03G0334300 PROTEIN"/>
    <property type="match status" value="1"/>
</dbReference>
<name>A0A822Y3E0_NELNU</name>
<organism evidence="1 2">
    <name type="scientific">Nelumbo nucifera</name>
    <name type="common">Sacred lotus</name>
    <dbReference type="NCBI Taxonomy" id="4432"/>
    <lineage>
        <taxon>Eukaryota</taxon>
        <taxon>Viridiplantae</taxon>
        <taxon>Streptophyta</taxon>
        <taxon>Embryophyta</taxon>
        <taxon>Tracheophyta</taxon>
        <taxon>Spermatophyta</taxon>
        <taxon>Magnoliopsida</taxon>
        <taxon>Proteales</taxon>
        <taxon>Nelumbonaceae</taxon>
        <taxon>Nelumbo</taxon>
    </lineage>
</organism>
<dbReference type="Proteomes" id="UP000607653">
    <property type="component" value="Unassembled WGS sequence"/>
</dbReference>
<dbReference type="PANTHER" id="PTHR37758">
    <property type="entry name" value="OS03G0334300 PROTEIN"/>
    <property type="match status" value="1"/>
</dbReference>
<dbReference type="EMBL" id="DUZY01000002">
    <property type="protein sequence ID" value="DAD25756.1"/>
    <property type="molecule type" value="Genomic_DNA"/>
</dbReference>
<gene>
    <name evidence="1" type="ORF">HUJ06_027224</name>
</gene>
<protein>
    <submittedName>
        <fullName evidence="1">Uncharacterized protein</fullName>
    </submittedName>
</protein>
<dbReference type="AlphaFoldDB" id="A0A822Y3E0"/>
<proteinExistence type="predicted"/>
<evidence type="ECO:0000313" key="1">
    <source>
        <dbReference type="EMBL" id="DAD25756.1"/>
    </source>
</evidence>
<keyword evidence="2" id="KW-1185">Reference proteome</keyword>